<dbReference type="PROSITE" id="PS50931">
    <property type="entry name" value="HTH_LYSR"/>
    <property type="match status" value="1"/>
</dbReference>
<comment type="caution">
    <text evidence="6">The sequence shown here is derived from an EMBL/GenBank/DDBJ whole genome shotgun (WGS) entry which is preliminary data.</text>
</comment>
<gene>
    <name evidence="6" type="ORF">J3R73_002276</name>
</gene>
<dbReference type="InterPro" id="IPR036390">
    <property type="entry name" value="WH_DNA-bd_sf"/>
</dbReference>
<protein>
    <submittedName>
        <fullName evidence="6">DNA-binding transcriptional LysR family regulator</fullName>
    </submittedName>
</protein>
<dbReference type="GO" id="GO:0003677">
    <property type="term" value="F:DNA binding"/>
    <property type="evidence" value="ECO:0007669"/>
    <property type="project" value="UniProtKB-KW"/>
</dbReference>
<proteinExistence type="inferred from homology"/>
<dbReference type="EMBL" id="JAUSVK010000001">
    <property type="protein sequence ID" value="MDQ0392484.1"/>
    <property type="molecule type" value="Genomic_DNA"/>
</dbReference>
<evidence type="ECO:0000256" key="3">
    <source>
        <dbReference type="ARBA" id="ARBA00023125"/>
    </source>
</evidence>
<dbReference type="SUPFAM" id="SSF46785">
    <property type="entry name" value="Winged helix' DNA-binding domain"/>
    <property type="match status" value="1"/>
</dbReference>
<comment type="similarity">
    <text evidence="1">Belongs to the LysR transcriptional regulatory family.</text>
</comment>
<name>A0ABU0FCZ3_9HYPH</name>
<evidence type="ECO:0000256" key="1">
    <source>
        <dbReference type="ARBA" id="ARBA00009437"/>
    </source>
</evidence>
<accession>A0ABU0FCZ3</accession>
<dbReference type="Gene3D" id="1.10.10.10">
    <property type="entry name" value="Winged helix-like DNA-binding domain superfamily/Winged helix DNA-binding domain"/>
    <property type="match status" value="1"/>
</dbReference>
<feature type="domain" description="HTH lysR-type" evidence="5">
    <location>
        <begin position="3"/>
        <end position="60"/>
    </location>
</feature>
<dbReference type="InterPro" id="IPR000847">
    <property type="entry name" value="LysR_HTH_N"/>
</dbReference>
<dbReference type="Pfam" id="PF03466">
    <property type="entry name" value="LysR_substrate"/>
    <property type="match status" value="1"/>
</dbReference>
<organism evidence="6 7">
    <name type="scientific">Labrys monachus</name>
    <dbReference type="NCBI Taxonomy" id="217067"/>
    <lineage>
        <taxon>Bacteria</taxon>
        <taxon>Pseudomonadati</taxon>
        <taxon>Pseudomonadota</taxon>
        <taxon>Alphaproteobacteria</taxon>
        <taxon>Hyphomicrobiales</taxon>
        <taxon>Xanthobacteraceae</taxon>
        <taxon>Labrys</taxon>
    </lineage>
</organism>
<dbReference type="PANTHER" id="PTHR30537">
    <property type="entry name" value="HTH-TYPE TRANSCRIPTIONAL REGULATOR"/>
    <property type="match status" value="1"/>
</dbReference>
<keyword evidence="2" id="KW-0805">Transcription regulation</keyword>
<dbReference type="PRINTS" id="PR00039">
    <property type="entry name" value="HTHLYSR"/>
</dbReference>
<reference evidence="6 7" key="1">
    <citation type="submission" date="2023-07" db="EMBL/GenBank/DDBJ databases">
        <title>Genomic Encyclopedia of Type Strains, Phase IV (KMG-IV): sequencing the most valuable type-strain genomes for metagenomic binning, comparative biology and taxonomic classification.</title>
        <authorList>
            <person name="Goeker M."/>
        </authorList>
    </citation>
    <scope>NUCLEOTIDE SEQUENCE [LARGE SCALE GENOMIC DNA]</scope>
    <source>
        <strain evidence="6 7">DSM 5896</strain>
    </source>
</reference>
<keyword evidence="3 6" id="KW-0238">DNA-binding</keyword>
<sequence length="308" mass="33589">MLDRLTGMQVFVRVAALGSFSAAGRALSLSQTMVTRHVQALEDRLGVRLFHRSTRHLTLTDAGRRHLEFCERILAEIEEAERATADERIEPRGVLRVAVPVVFGTREIAPLLAGFLQQHPAITVDIGFNDRVVDLIDEGWDVAVRIAVLAESSLLARRLAPCNMVLCAAPAYLERRGTPRTLADLAAHDCLGYTLPVPASAERWSFGRDGEIGVAVSGRLRASNGEALRLAALAGLGLINQPTFIVGDDIRAGRLVIVPLDQPQRTSLAIHAVQPPGRNPPAKVRAFIDHLAERFGPRPPWDRDLALA</sequence>
<evidence type="ECO:0000256" key="4">
    <source>
        <dbReference type="ARBA" id="ARBA00023163"/>
    </source>
</evidence>
<dbReference type="PANTHER" id="PTHR30537:SF5">
    <property type="entry name" value="HTH-TYPE TRANSCRIPTIONAL ACTIVATOR TTDR-RELATED"/>
    <property type="match status" value="1"/>
</dbReference>
<keyword evidence="7" id="KW-1185">Reference proteome</keyword>
<dbReference type="Pfam" id="PF00126">
    <property type="entry name" value="HTH_1"/>
    <property type="match status" value="1"/>
</dbReference>
<dbReference type="InterPro" id="IPR036388">
    <property type="entry name" value="WH-like_DNA-bd_sf"/>
</dbReference>
<dbReference type="SUPFAM" id="SSF53850">
    <property type="entry name" value="Periplasmic binding protein-like II"/>
    <property type="match status" value="1"/>
</dbReference>
<evidence type="ECO:0000313" key="6">
    <source>
        <dbReference type="EMBL" id="MDQ0392484.1"/>
    </source>
</evidence>
<dbReference type="Gene3D" id="3.40.190.290">
    <property type="match status" value="1"/>
</dbReference>
<keyword evidence="4" id="KW-0804">Transcription</keyword>
<dbReference type="RefSeq" id="WP_307426429.1">
    <property type="nucleotide sequence ID" value="NZ_JAUSVK010000001.1"/>
</dbReference>
<evidence type="ECO:0000256" key="2">
    <source>
        <dbReference type="ARBA" id="ARBA00023015"/>
    </source>
</evidence>
<evidence type="ECO:0000259" key="5">
    <source>
        <dbReference type="PROSITE" id="PS50931"/>
    </source>
</evidence>
<dbReference type="InterPro" id="IPR058163">
    <property type="entry name" value="LysR-type_TF_proteobact-type"/>
</dbReference>
<evidence type="ECO:0000313" key="7">
    <source>
        <dbReference type="Proteomes" id="UP001237448"/>
    </source>
</evidence>
<dbReference type="Proteomes" id="UP001237448">
    <property type="component" value="Unassembled WGS sequence"/>
</dbReference>
<dbReference type="InterPro" id="IPR005119">
    <property type="entry name" value="LysR_subst-bd"/>
</dbReference>
<dbReference type="CDD" id="cd08422">
    <property type="entry name" value="PBP2_CrgA_like"/>
    <property type="match status" value="1"/>
</dbReference>